<evidence type="ECO:0000313" key="1">
    <source>
        <dbReference type="EMBL" id="AYB70170.1"/>
    </source>
</evidence>
<keyword evidence="2" id="KW-1185">Reference proteome</keyword>
<protein>
    <submittedName>
        <fullName evidence="1">HNH endonuclease</fullName>
    </submittedName>
</protein>
<gene>
    <name evidence="1" type="primary">60</name>
    <name evidence="1" type="ORF">SEA_ONEIAGILLIAN_60</name>
</gene>
<proteinExistence type="predicted"/>
<reference evidence="1 2" key="1">
    <citation type="submission" date="2018-08" db="EMBL/GenBank/DDBJ databases">
        <authorList>
            <person name="Miller G.E."/>
            <person name="Abrahams R."/>
            <person name="Bazan D.C."/>
            <person name="Beglau B.C."/>
            <person name="Blaylock E.C."/>
            <person name="Choi J.D."/>
            <person name="Grewal S.K."/>
            <person name="Hernandez E.V."/>
            <person name="Kim D.J."/>
            <person name="Kim K."/>
            <person name="Lee Y."/>
            <person name="Linde M.K."/>
            <person name="Lopez M.B."/>
            <person name="Pangalila E."/>
            <person name="Parker M.A."/>
            <person name="Specht R.C."/>
            <person name="Teng M.C."/>
            <person name="Toledo B."/>
            <person name="Tran S."/>
            <person name="Yu H."/>
            <person name="Kalaj N."/>
            <person name="Muthiah A.S."/>
            <person name="Dean N.S."/>
            <person name="Diaz A."/>
            <person name="Garlena R.A."/>
            <person name="Russell D.A."/>
            <person name="Pope W.H."/>
            <person name="Jacobs-Sera D."/>
            <person name="Hatfull G.F."/>
        </authorList>
    </citation>
    <scope>NUCLEOTIDE SEQUENCE [LARGE SCALE GENOMIC DNA]</scope>
</reference>
<name>A0A385UGX4_9CAUD</name>
<accession>A0A385UGX4</accession>
<keyword evidence="1" id="KW-0378">Hydrolase</keyword>
<dbReference type="Proteomes" id="UP000279330">
    <property type="component" value="Segment"/>
</dbReference>
<keyword evidence="1" id="KW-0255">Endonuclease</keyword>
<dbReference type="EMBL" id="MH727556">
    <property type="protein sequence ID" value="AYB70170.1"/>
    <property type="molecule type" value="Genomic_DNA"/>
</dbReference>
<dbReference type="GeneID" id="55003735"/>
<evidence type="ECO:0000313" key="2">
    <source>
        <dbReference type="Proteomes" id="UP000279330"/>
    </source>
</evidence>
<dbReference type="GO" id="GO:0004519">
    <property type="term" value="F:endonuclease activity"/>
    <property type="evidence" value="ECO:0007669"/>
    <property type="project" value="UniProtKB-KW"/>
</dbReference>
<organism evidence="1 2">
    <name type="scientific">Microbacterium phage OneinaGillian</name>
    <dbReference type="NCBI Taxonomy" id="2301604"/>
    <lineage>
        <taxon>Viruses</taxon>
        <taxon>Duplodnaviria</taxon>
        <taxon>Heunggongvirae</taxon>
        <taxon>Uroviricota</taxon>
        <taxon>Caudoviricetes</taxon>
        <taxon>Gillianvirus</taxon>
        <taxon>Gillianvirus oneinagillian</taxon>
    </lineage>
</organism>
<dbReference type="RefSeq" id="YP_009812666.1">
    <property type="nucleotide sequence ID" value="NC_048068.1"/>
</dbReference>
<sequence length="178" mass="20355">MILTPEIEQKIIAAIESDPTVPTILPDHAYGKGGRVVVLVDGLPIDLHRHLHNVMIRPLGYHERMVRREGDDPRNVNPYLFGIPLTRKSTRTHCNKGHAYKGNEAPPNSRGYRCLTCLRDSRRKPDAGIANSQKTHCPKSHEYTKANTIVEKSGRRRCRTCKNTRNAAYMRRQRKEKP</sequence>
<keyword evidence="1" id="KW-0540">Nuclease</keyword>
<dbReference type="KEGG" id="vg:55003735"/>